<dbReference type="CDD" id="cd00496">
    <property type="entry name" value="PheRS_alpha_core"/>
    <property type="match status" value="1"/>
</dbReference>
<evidence type="ECO:0000256" key="12">
    <source>
        <dbReference type="ARBA" id="ARBA00049255"/>
    </source>
</evidence>
<organism evidence="16 17">
    <name type="scientific">Candidatus Spechtbacteria bacterium SB0662_bin_43</name>
    <dbReference type="NCBI Taxonomy" id="2604897"/>
    <lineage>
        <taxon>Bacteria</taxon>
        <taxon>Candidatus Spechtiibacteriota</taxon>
    </lineage>
</organism>
<evidence type="ECO:0000256" key="3">
    <source>
        <dbReference type="ARBA" id="ARBA00011209"/>
    </source>
</evidence>
<feature type="coiled-coil region" evidence="14">
    <location>
        <begin position="61"/>
        <end position="88"/>
    </location>
</feature>
<feature type="binding site" evidence="13">
    <location>
        <position position="256"/>
    </location>
    <ligand>
        <name>Mg(2+)</name>
        <dbReference type="ChEBI" id="CHEBI:18420"/>
        <note>shared with beta subunit</note>
    </ligand>
</feature>
<evidence type="ECO:0000256" key="8">
    <source>
        <dbReference type="ARBA" id="ARBA00022840"/>
    </source>
</evidence>
<dbReference type="GO" id="GO:0005737">
    <property type="term" value="C:cytoplasm"/>
    <property type="evidence" value="ECO:0007669"/>
    <property type="project" value="UniProtKB-SubCell"/>
</dbReference>
<dbReference type="Pfam" id="PF02912">
    <property type="entry name" value="Phe_tRNA-synt_N"/>
    <property type="match status" value="1"/>
</dbReference>
<sequence length="331" mass="37983">MDNELEQIKTQAISEIQGSTTYHELDTVFRSYLGRKGRVTLQLRALSGMPIEERKTRGSLLNGLKENIEKAAQEKRSALETNKNKEEGAAWIDITRPGTPLQKGSVHPLTRVGWEIEDIFVAMGFDVSDGPHVETEYYNFEALNIPANHPARDLWDTFWLKPKNAGYVLRTHTSPMQIRYMEKHQPPLRLIVPGRVFRYEATDQSHHFQFNQVEGLMVGTDVSVAHFRAVIGEFFEKFFGTRVETRLRPGFFPFVEPGFEVDMRRQGTGWLEMAGAGMVHPNVLKVVGYDPQKVSGFAFGMGWDRLAMMKYHIDDVRLFQEGDIRFLKQFV</sequence>
<keyword evidence="10 13" id="KW-0648">Protein biosynthesis</keyword>
<dbReference type="EMBL" id="VXOY01000017">
    <property type="protein sequence ID" value="MYE38284.1"/>
    <property type="molecule type" value="Genomic_DNA"/>
</dbReference>
<feature type="domain" description="Aminoacyl-transfer RNA synthetases class-II family profile" evidence="15">
    <location>
        <begin position="116"/>
        <end position="309"/>
    </location>
</feature>
<dbReference type="AlphaFoldDB" id="A0A845DCA1"/>
<dbReference type="EC" id="6.1.1.20" evidence="13"/>
<evidence type="ECO:0000256" key="11">
    <source>
        <dbReference type="ARBA" id="ARBA00023146"/>
    </source>
</evidence>
<keyword evidence="5 13" id="KW-0436">Ligase</keyword>
<name>A0A845DCA1_9BACT</name>
<proteinExistence type="inferred from homology"/>
<evidence type="ECO:0000256" key="9">
    <source>
        <dbReference type="ARBA" id="ARBA00022842"/>
    </source>
</evidence>
<evidence type="ECO:0000256" key="2">
    <source>
        <dbReference type="ARBA" id="ARBA00010207"/>
    </source>
</evidence>
<comment type="caution">
    <text evidence="16">The sequence shown here is derived from an EMBL/GenBank/DDBJ whole genome shotgun (WGS) entry which is preliminary data.</text>
</comment>
<dbReference type="PANTHER" id="PTHR11538">
    <property type="entry name" value="PHENYLALANYL-TRNA SYNTHETASE"/>
    <property type="match status" value="1"/>
</dbReference>
<keyword evidence="7 13" id="KW-0547">Nucleotide-binding</keyword>
<evidence type="ECO:0000256" key="7">
    <source>
        <dbReference type="ARBA" id="ARBA00022741"/>
    </source>
</evidence>
<keyword evidence="14" id="KW-0175">Coiled coil</keyword>
<dbReference type="GO" id="GO:0000049">
    <property type="term" value="F:tRNA binding"/>
    <property type="evidence" value="ECO:0007669"/>
    <property type="project" value="InterPro"/>
</dbReference>
<keyword evidence="11 13" id="KW-0030">Aminoacyl-tRNA synthetase</keyword>
<dbReference type="InterPro" id="IPR022911">
    <property type="entry name" value="Phe_tRNA_ligase_alpha1_bac"/>
</dbReference>
<evidence type="ECO:0000256" key="6">
    <source>
        <dbReference type="ARBA" id="ARBA00022723"/>
    </source>
</evidence>
<dbReference type="GO" id="GO:0004826">
    <property type="term" value="F:phenylalanine-tRNA ligase activity"/>
    <property type="evidence" value="ECO:0007669"/>
    <property type="project" value="UniProtKB-UniRule"/>
</dbReference>
<evidence type="ECO:0000256" key="13">
    <source>
        <dbReference type="HAMAP-Rule" id="MF_00281"/>
    </source>
</evidence>
<evidence type="ECO:0000256" key="5">
    <source>
        <dbReference type="ARBA" id="ARBA00022598"/>
    </source>
</evidence>
<dbReference type="Gene3D" id="3.30.930.10">
    <property type="entry name" value="Bira Bifunctional Protein, Domain 2"/>
    <property type="match status" value="1"/>
</dbReference>
<evidence type="ECO:0000313" key="17">
    <source>
        <dbReference type="Proteomes" id="UP000449092"/>
    </source>
</evidence>
<dbReference type="SUPFAM" id="SSF55681">
    <property type="entry name" value="Class II aaRS and biotin synthetases"/>
    <property type="match status" value="1"/>
</dbReference>
<evidence type="ECO:0000256" key="1">
    <source>
        <dbReference type="ARBA" id="ARBA00004496"/>
    </source>
</evidence>
<evidence type="ECO:0000313" key="16">
    <source>
        <dbReference type="EMBL" id="MYE38284.1"/>
    </source>
</evidence>
<dbReference type="Proteomes" id="UP000449092">
    <property type="component" value="Unassembled WGS sequence"/>
</dbReference>
<dbReference type="HAMAP" id="MF_00281">
    <property type="entry name" value="Phe_tRNA_synth_alpha1"/>
    <property type="match status" value="1"/>
</dbReference>
<dbReference type="InterPro" id="IPR006195">
    <property type="entry name" value="aa-tRNA-synth_II"/>
</dbReference>
<comment type="subunit">
    <text evidence="3 13">Tetramer of two alpha and two beta subunits.</text>
</comment>
<comment type="cofactor">
    <cofactor evidence="13">
        <name>Mg(2+)</name>
        <dbReference type="ChEBI" id="CHEBI:18420"/>
    </cofactor>
    <text evidence="13">Binds 2 magnesium ions per tetramer.</text>
</comment>
<dbReference type="Pfam" id="PF01409">
    <property type="entry name" value="tRNA-synt_2d"/>
    <property type="match status" value="1"/>
</dbReference>
<dbReference type="PANTHER" id="PTHR11538:SF41">
    <property type="entry name" value="PHENYLALANINE--TRNA LIGASE, MITOCHONDRIAL"/>
    <property type="match status" value="1"/>
</dbReference>
<comment type="subcellular location">
    <subcellularLocation>
        <location evidence="1 13">Cytoplasm</location>
    </subcellularLocation>
</comment>
<keyword evidence="8 13" id="KW-0067">ATP-binding</keyword>
<dbReference type="GO" id="GO:0000287">
    <property type="term" value="F:magnesium ion binding"/>
    <property type="evidence" value="ECO:0007669"/>
    <property type="project" value="UniProtKB-UniRule"/>
</dbReference>
<gene>
    <name evidence="13 16" type="primary">pheS</name>
    <name evidence="16" type="ORF">F4X82_02070</name>
</gene>
<comment type="catalytic activity">
    <reaction evidence="12 13">
        <text>tRNA(Phe) + L-phenylalanine + ATP = L-phenylalanyl-tRNA(Phe) + AMP + diphosphate + H(+)</text>
        <dbReference type="Rhea" id="RHEA:19413"/>
        <dbReference type="Rhea" id="RHEA-COMP:9668"/>
        <dbReference type="Rhea" id="RHEA-COMP:9699"/>
        <dbReference type="ChEBI" id="CHEBI:15378"/>
        <dbReference type="ChEBI" id="CHEBI:30616"/>
        <dbReference type="ChEBI" id="CHEBI:33019"/>
        <dbReference type="ChEBI" id="CHEBI:58095"/>
        <dbReference type="ChEBI" id="CHEBI:78442"/>
        <dbReference type="ChEBI" id="CHEBI:78531"/>
        <dbReference type="ChEBI" id="CHEBI:456215"/>
        <dbReference type="EC" id="6.1.1.20"/>
    </reaction>
</comment>
<dbReference type="InterPro" id="IPR004529">
    <property type="entry name" value="Phe-tRNA-synth_IIc_asu"/>
</dbReference>
<keyword evidence="9 13" id="KW-0460">Magnesium</keyword>
<dbReference type="SUPFAM" id="SSF46589">
    <property type="entry name" value="tRNA-binding arm"/>
    <property type="match status" value="1"/>
</dbReference>
<comment type="similarity">
    <text evidence="2 13">Belongs to the class-II aminoacyl-tRNA synthetase family. Phe-tRNA synthetase alpha subunit type 1 subfamily.</text>
</comment>
<evidence type="ECO:0000256" key="10">
    <source>
        <dbReference type="ARBA" id="ARBA00022917"/>
    </source>
</evidence>
<reference evidence="16 17" key="1">
    <citation type="submission" date="2019-09" db="EMBL/GenBank/DDBJ databases">
        <title>Characterisation of the sponge microbiome using genome-centric metagenomics.</title>
        <authorList>
            <person name="Engelberts J.P."/>
            <person name="Robbins S.J."/>
            <person name="De Goeij J.M."/>
            <person name="Aranda M."/>
            <person name="Bell S.C."/>
            <person name="Webster N.S."/>
        </authorList>
    </citation>
    <scope>NUCLEOTIDE SEQUENCE [LARGE SCALE GENOMIC DNA]</scope>
    <source>
        <strain evidence="16">SB0662_bin_43</strain>
    </source>
</reference>
<dbReference type="InterPro" id="IPR004188">
    <property type="entry name" value="Phe-tRNA_ligase_II_N"/>
</dbReference>
<evidence type="ECO:0000256" key="14">
    <source>
        <dbReference type="SAM" id="Coils"/>
    </source>
</evidence>
<dbReference type="PROSITE" id="PS50862">
    <property type="entry name" value="AA_TRNA_LIGASE_II"/>
    <property type="match status" value="1"/>
</dbReference>
<accession>A0A845DCA1</accession>
<evidence type="ECO:0000256" key="4">
    <source>
        <dbReference type="ARBA" id="ARBA00022490"/>
    </source>
</evidence>
<dbReference type="InterPro" id="IPR045864">
    <property type="entry name" value="aa-tRNA-synth_II/BPL/LPL"/>
</dbReference>
<keyword evidence="6 13" id="KW-0479">Metal-binding</keyword>
<evidence type="ECO:0000259" key="15">
    <source>
        <dbReference type="PROSITE" id="PS50862"/>
    </source>
</evidence>
<dbReference type="GO" id="GO:0005524">
    <property type="term" value="F:ATP binding"/>
    <property type="evidence" value="ECO:0007669"/>
    <property type="project" value="UniProtKB-UniRule"/>
</dbReference>
<dbReference type="InterPro" id="IPR002319">
    <property type="entry name" value="Phenylalanyl-tRNA_Synthase"/>
</dbReference>
<dbReference type="GO" id="GO:0006432">
    <property type="term" value="P:phenylalanyl-tRNA aminoacylation"/>
    <property type="evidence" value="ECO:0007669"/>
    <property type="project" value="UniProtKB-UniRule"/>
</dbReference>
<dbReference type="InterPro" id="IPR010978">
    <property type="entry name" value="tRNA-bd_arm"/>
</dbReference>
<protein>
    <recommendedName>
        <fullName evidence="13">Phenylalanine--tRNA ligase alpha subunit</fullName>
        <ecNumber evidence="13">6.1.1.20</ecNumber>
    </recommendedName>
    <alternativeName>
        <fullName evidence="13">Phenylalanyl-tRNA synthetase alpha subunit</fullName>
        <shortName evidence="13">PheRS</shortName>
    </alternativeName>
</protein>
<dbReference type="NCBIfam" id="TIGR00468">
    <property type="entry name" value="pheS"/>
    <property type="match status" value="1"/>
</dbReference>
<keyword evidence="4 13" id="KW-0963">Cytoplasm</keyword>